<comment type="caution">
    <text evidence="1">The sequence shown here is derived from an EMBL/GenBank/DDBJ whole genome shotgun (WGS) entry which is preliminary data.</text>
</comment>
<reference evidence="1 2" key="1">
    <citation type="journal article" date="2019" name="Microorganisms">
        <title>Genome Insights into the Novel Species Microvirga brassicacearum, a Rapeseed Endophyte with Biotechnological Potential.</title>
        <authorList>
            <person name="Jimenez-Gomez A."/>
            <person name="Saati-Santamaria Z."/>
            <person name="Igual J.M."/>
            <person name="Rivas R."/>
            <person name="Mateos P.F."/>
            <person name="Garcia-Fraile P."/>
        </authorList>
    </citation>
    <scope>NUCLEOTIDE SEQUENCE [LARGE SCALE GENOMIC DNA]</scope>
    <source>
        <strain evidence="1 2">CDVBN77</strain>
    </source>
</reference>
<protein>
    <submittedName>
        <fullName evidence="1">Uncharacterized protein</fullName>
    </submittedName>
</protein>
<evidence type="ECO:0000313" key="2">
    <source>
        <dbReference type="Proteomes" id="UP000325684"/>
    </source>
</evidence>
<organism evidence="1 2">
    <name type="scientific">Microvirga brassicacearum</name>
    <dbReference type="NCBI Taxonomy" id="2580413"/>
    <lineage>
        <taxon>Bacteria</taxon>
        <taxon>Pseudomonadati</taxon>
        <taxon>Pseudomonadota</taxon>
        <taxon>Alphaproteobacteria</taxon>
        <taxon>Hyphomicrobiales</taxon>
        <taxon>Methylobacteriaceae</taxon>
        <taxon>Microvirga</taxon>
    </lineage>
</organism>
<dbReference type="EMBL" id="VCMV01000003">
    <property type="protein sequence ID" value="KAB0269008.1"/>
    <property type="molecule type" value="Genomic_DNA"/>
</dbReference>
<sequence>MRKPVVIWPEPYPRDSTIVDLGVDHRRLDILRPERWENFRKLSGLSKDLALLDPFNVGSRSGEIGMMVREAHNRGFRLVIGMAACREELNAQGLIQ</sequence>
<evidence type="ECO:0000313" key="1">
    <source>
        <dbReference type="EMBL" id="KAB0269008.1"/>
    </source>
</evidence>
<keyword evidence="2" id="KW-1185">Reference proteome</keyword>
<name>A0A5N3PH20_9HYPH</name>
<proteinExistence type="predicted"/>
<accession>A0A5N3PH20</accession>
<dbReference type="AlphaFoldDB" id="A0A5N3PH20"/>
<gene>
    <name evidence="1" type="ORF">FEZ63_02560</name>
</gene>
<dbReference type="RefSeq" id="WP_150942065.1">
    <property type="nucleotide sequence ID" value="NZ_VCMV01000003.1"/>
</dbReference>
<dbReference type="Proteomes" id="UP000325684">
    <property type="component" value="Unassembled WGS sequence"/>
</dbReference>